<evidence type="ECO:0000256" key="2">
    <source>
        <dbReference type="ARBA" id="ARBA00007992"/>
    </source>
</evidence>
<comment type="similarity">
    <text evidence="2">Belongs to the paxM FAD-dependent monooxygenase family.</text>
</comment>
<dbReference type="EMBL" id="KL648753">
    <property type="protein sequence ID" value="KEY64088.1"/>
    <property type="molecule type" value="Genomic_DNA"/>
</dbReference>
<evidence type="ECO:0000256" key="5">
    <source>
        <dbReference type="ARBA" id="ARBA00023002"/>
    </source>
</evidence>
<sequence>MAPIRPFKVIVAGGGVAGLTLANMFQQFGIDYILLESHNQIAPAVGASIGLMPNGLLILDQLGHYETIQSLAQSGCIKNSHFRSKDGKAFIHNENMLGKLEKRQWLLQMLYDQVQSKDRIQLNSRVNTVELHNDSVSVQTTDGKSFVGDILVGADGVHSTVRNEIHRLAAETEPSYFPAHEEDLVPCYYQCSFGIAKDVEQWPHGEQCITLGYGKSFLIVSGPEGRCYWFLFVKLPETKYGKDIPRYSMEDEAEFVKQYQDLHITEDLTFGQLFSRRLSSTLTPLHEVVYQKWYYKRVVTVGDAAHKPNPIGGQGGNGAMETCAALLNIIVNVKKNRNDSLDGLSGQEIESILRQMQQARMQRAKNIVSESRHIQSLFAYENPLLSKLLLEVVSPFQADDLMLDIVGEKCLGTMHIKHLPVPRRSRLLPFHFELPAIPWSPMIGSRVRLGFCALMGAILFATTKSWNGDFWSVESSAVFEATESRWLNDVPLNEFYQVTPITGSDTMARVQGVFLLSQLLSPLLIYTIEGYRTGSHGTLLSLPCLFMWGIGMQGIRRTAPFHAILSALQASETIAGRFVSVRVAQSLVLALIVGYMLPVVMGFLLMWDLETQQFWTTLHQFTPPLFSIAVSLLSRIRSRRYGSKQGPEHNEKDEDKDNAKGKDHRTTADVPALQSAYIFAAVFQGTAYLATLAYLINHPDFTMEDILFHQPQPHGSKLNISTISRVLDAFFKHEVSFLASVSFYSIYTIFGLRQKGYLVTRDAIMAMAAVVFGQIIIGPSATWAALWAWREDVISSLSIVM</sequence>
<dbReference type="HOGENOM" id="CLU_009665_12_0_1"/>
<keyword evidence="11" id="KW-1185">Reference proteome</keyword>
<evidence type="ECO:0000256" key="1">
    <source>
        <dbReference type="ARBA" id="ARBA00001974"/>
    </source>
</evidence>
<keyword evidence="8" id="KW-0472">Membrane</keyword>
<keyword evidence="5" id="KW-0560">Oxidoreductase</keyword>
<comment type="cofactor">
    <cofactor evidence="1">
        <name>FAD</name>
        <dbReference type="ChEBI" id="CHEBI:57692"/>
    </cofactor>
</comment>
<dbReference type="GO" id="GO:0071949">
    <property type="term" value="F:FAD binding"/>
    <property type="evidence" value="ECO:0007669"/>
    <property type="project" value="InterPro"/>
</dbReference>
<accession>A0A084AFK9</accession>
<dbReference type="PANTHER" id="PTHR47356">
    <property type="entry name" value="FAD-DEPENDENT MONOOXYGENASE ASQG-RELATED"/>
    <property type="match status" value="1"/>
</dbReference>
<proteinExistence type="inferred from homology"/>
<keyword evidence="8" id="KW-0812">Transmembrane</keyword>
<feature type="transmembrane region" description="Helical" evidence="8">
    <location>
        <begin position="675"/>
        <end position="696"/>
    </location>
</feature>
<evidence type="ECO:0000256" key="8">
    <source>
        <dbReference type="SAM" id="Phobius"/>
    </source>
</evidence>
<evidence type="ECO:0000256" key="3">
    <source>
        <dbReference type="ARBA" id="ARBA00022630"/>
    </source>
</evidence>
<evidence type="ECO:0000256" key="6">
    <source>
        <dbReference type="ARBA" id="ARBA00023033"/>
    </source>
</evidence>
<feature type="transmembrane region" description="Helical" evidence="8">
    <location>
        <begin position="587"/>
        <end position="607"/>
    </location>
</feature>
<keyword evidence="8" id="KW-1133">Transmembrane helix</keyword>
<feature type="transmembrane region" description="Helical" evidence="8">
    <location>
        <begin position="764"/>
        <end position="789"/>
    </location>
</feature>
<feature type="compositionally biased region" description="Basic and acidic residues" evidence="7">
    <location>
        <begin position="646"/>
        <end position="665"/>
    </location>
</feature>
<evidence type="ECO:0000313" key="10">
    <source>
        <dbReference type="EMBL" id="KEY64088.1"/>
    </source>
</evidence>
<dbReference type="PANTHER" id="PTHR47356:SF2">
    <property type="entry name" value="FAD-BINDING DOMAIN-CONTAINING PROTEIN-RELATED"/>
    <property type="match status" value="1"/>
</dbReference>
<dbReference type="InterPro" id="IPR036188">
    <property type="entry name" value="FAD/NAD-bd_sf"/>
</dbReference>
<keyword evidence="4" id="KW-0274">FAD</keyword>
<keyword evidence="3" id="KW-0285">Flavoprotein</keyword>
<dbReference type="PRINTS" id="PR00420">
    <property type="entry name" value="RNGMNOXGNASE"/>
</dbReference>
<evidence type="ECO:0000259" key="9">
    <source>
        <dbReference type="Pfam" id="PF01494"/>
    </source>
</evidence>
<feature type="region of interest" description="Disordered" evidence="7">
    <location>
        <begin position="641"/>
        <end position="665"/>
    </location>
</feature>
<dbReference type="Proteomes" id="UP000028045">
    <property type="component" value="Unassembled WGS sequence"/>
</dbReference>
<organism evidence="10 11">
    <name type="scientific">Stachybotrys chartarum (strain CBS 109288 / IBT 7711)</name>
    <name type="common">Toxic black mold</name>
    <name type="synonym">Stilbospora chartarum</name>
    <dbReference type="NCBI Taxonomy" id="1280523"/>
    <lineage>
        <taxon>Eukaryota</taxon>
        <taxon>Fungi</taxon>
        <taxon>Dikarya</taxon>
        <taxon>Ascomycota</taxon>
        <taxon>Pezizomycotina</taxon>
        <taxon>Sordariomycetes</taxon>
        <taxon>Hypocreomycetidae</taxon>
        <taxon>Hypocreales</taxon>
        <taxon>Stachybotryaceae</taxon>
        <taxon>Stachybotrys</taxon>
    </lineage>
</organism>
<dbReference type="Gene3D" id="3.50.50.60">
    <property type="entry name" value="FAD/NAD(P)-binding domain"/>
    <property type="match status" value="1"/>
</dbReference>
<dbReference type="OrthoDB" id="16820at2759"/>
<dbReference type="Pfam" id="PF01494">
    <property type="entry name" value="FAD_binding_3"/>
    <property type="match status" value="1"/>
</dbReference>
<evidence type="ECO:0000256" key="7">
    <source>
        <dbReference type="SAM" id="MobiDB-lite"/>
    </source>
</evidence>
<dbReference type="SUPFAM" id="SSF51905">
    <property type="entry name" value="FAD/NAD(P)-binding domain"/>
    <property type="match status" value="1"/>
</dbReference>
<dbReference type="InterPro" id="IPR050562">
    <property type="entry name" value="FAD_mOase_fung"/>
</dbReference>
<gene>
    <name evidence="10" type="ORF">S7711_09483</name>
</gene>
<feature type="transmembrane region" description="Helical" evidence="8">
    <location>
        <begin position="735"/>
        <end position="752"/>
    </location>
</feature>
<dbReference type="GO" id="GO:0004497">
    <property type="term" value="F:monooxygenase activity"/>
    <property type="evidence" value="ECO:0007669"/>
    <property type="project" value="UniProtKB-KW"/>
</dbReference>
<dbReference type="InterPro" id="IPR002938">
    <property type="entry name" value="FAD-bd"/>
</dbReference>
<protein>
    <recommendedName>
        <fullName evidence="9">FAD-binding domain-containing protein</fullName>
    </recommendedName>
</protein>
<name>A0A084AFK9_STACB</name>
<reference evidence="10 11" key="1">
    <citation type="journal article" date="2014" name="BMC Genomics">
        <title>Comparative genome sequencing reveals chemotype-specific gene clusters in the toxigenic black mold Stachybotrys.</title>
        <authorList>
            <person name="Semeiks J."/>
            <person name="Borek D."/>
            <person name="Otwinowski Z."/>
            <person name="Grishin N.V."/>
        </authorList>
    </citation>
    <scope>NUCLEOTIDE SEQUENCE [LARGE SCALE GENOMIC DNA]</scope>
    <source>
        <strain evidence="11">CBS 109288 / IBT 7711</strain>
    </source>
</reference>
<evidence type="ECO:0000313" key="11">
    <source>
        <dbReference type="Proteomes" id="UP000028045"/>
    </source>
</evidence>
<feature type="domain" description="FAD-binding" evidence="9">
    <location>
        <begin position="8"/>
        <end position="335"/>
    </location>
</feature>
<keyword evidence="6" id="KW-0503">Monooxygenase</keyword>
<dbReference type="AlphaFoldDB" id="A0A084AFK9"/>
<evidence type="ECO:0000256" key="4">
    <source>
        <dbReference type="ARBA" id="ARBA00022827"/>
    </source>
</evidence>